<name>A0A517ZWX6_9PLAN</name>
<dbReference type="Proteomes" id="UP000319383">
    <property type="component" value="Chromosome"/>
</dbReference>
<proteinExistence type="predicted"/>
<dbReference type="RefSeq" id="WP_145379568.1">
    <property type="nucleotide sequence ID" value="NZ_CP036276.1"/>
</dbReference>
<keyword evidence="1" id="KW-0472">Membrane</keyword>
<feature type="transmembrane region" description="Helical" evidence="1">
    <location>
        <begin position="28"/>
        <end position="61"/>
    </location>
</feature>
<evidence type="ECO:0008006" key="4">
    <source>
        <dbReference type="Google" id="ProtNLM"/>
    </source>
</evidence>
<organism evidence="2 3">
    <name type="scientific">Symmachiella dynata</name>
    <dbReference type="NCBI Taxonomy" id="2527995"/>
    <lineage>
        <taxon>Bacteria</taxon>
        <taxon>Pseudomonadati</taxon>
        <taxon>Planctomycetota</taxon>
        <taxon>Planctomycetia</taxon>
        <taxon>Planctomycetales</taxon>
        <taxon>Planctomycetaceae</taxon>
        <taxon>Symmachiella</taxon>
    </lineage>
</organism>
<keyword evidence="1" id="KW-0812">Transmembrane</keyword>
<gene>
    <name evidence="2" type="ORF">Mal52_55090</name>
</gene>
<reference evidence="2 3" key="1">
    <citation type="submission" date="2019-02" db="EMBL/GenBank/DDBJ databases">
        <title>Deep-cultivation of Planctomycetes and their phenomic and genomic characterization uncovers novel biology.</title>
        <authorList>
            <person name="Wiegand S."/>
            <person name="Jogler M."/>
            <person name="Boedeker C."/>
            <person name="Pinto D."/>
            <person name="Vollmers J."/>
            <person name="Rivas-Marin E."/>
            <person name="Kohn T."/>
            <person name="Peeters S.H."/>
            <person name="Heuer A."/>
            <person name="Rast P."/>
            <person name="Oberbeckmann S."/>
            <person name="Bunk B."/>
            <person name="Jeske O."/>
            <person name="Meyerdierks A."/>
            <person name="Storesund J.E."/>
            <person name="Kallscheuer N."/>
            <person name="Luecker S."/>
            <person name="Lage O.M."/>
            <person name="Pohl T."/>
            <person name="Merkel B.J."/>
            <person name="Hornburger P."/>
            <person name="Mueller R.-W."/>
            <person name="Bruemmer F."/>
            <person name="Labrenz M."/>
            <person name="Spormann A.M."/>
            <person name="Op den Camp H."/>
            <person name="Overmann J."/>
            <person name="Amann R."/>
            <person name="Jetten M.S.M."/>
            <person name="Mascher T."/>
            <person name="Medema M.H."/>
            <person name="Devos D.P."/>
            <person name="Kaster A.-K."/>
            <person name="Ovreas L."/>
            <person name="Rohde M."/>
            <person name="Galperin M.Y."/>
            <person name="Jogler C."/>
        </authorList>
    </citation>
    <scope>NUCLEOTIDE SEQUENCE [LARGE SCALE GENOMIC DNA]</scope>
    <source>
        <strain evidence="2 3">Mal52</strain>
    </source>
</reference>
<evidence type="ECO:0000256" key="1">
    <source>
        <dbReference type="SAM" id="Phobius"/>
    </source>
</evidence>
<evidence type="ECO:0000313" key="3">
    <source>
        <dbReference type="Proteomes" id="UP000319383"/>
    </source>
</evidence>
<evidence type="ECO:0000313" key="2">
    <source>
        <dbReference type="EMBL" id="QDU46981.1"/>
    </source>
</evidence>
<dbReference type="KEGG" id="sdyn:Mal52_55090"/>
<protein>
    <recommendedName>
        <fullName evidence="4">MraY-like glycosyltransferase</fullName>
    </recommendedName>
</protein>
<dbReference type="AlphaFoldDB" id="A0A517ZWX6"/>
<keyword evidence="1" id="KW-1133">Transmembrane helix</keyword>
<keyword evidence="3" id="KW-1185">Reference proteome</keyword>
<accession>A0A517ZWX6</accession>
<dbReference type="EMBL" id="CP036276">
    <property type="protein sequence ID" value="QDU46981.1"/>
    <property type="molecule type" value="Genomic_DNA"/>
</dbReference>
<sequence>MPRPQFTKQEQVLIDWVKVSSGDSSSYMWTYLVTTAIIAGFAVYFESIVMLVCAFVIVGFFRIKEEHAQKRWAPIWTSILTKYEEALADGDVSPEQEGET</sequence>